<keyword evidence="1" id="KW-0472">Membrane</keyword>
<dbReference type="RefSeq" id="WP_090042766.1">
    <property type="nucleotide sequence ID" value="NZ_FOKI01000038.1"/>
</dbReference>
<evidence type="ECO:0000313" key="2">
    <source>
        <dbReference type="EMBL" id="SFB38092.1"/>
    </source>
</evidence>
<name>A0A1I1AKS8_9CLOT</name>
<feature type="transmembrane region" description="Helical" evidence="1">
    <location>
        <begin position="12"/>
        <end position="31"/>
    </location>
</feature>
<evidence type="ECO:0000256" key="1">
    <source>
        <dbReference type="SAM" id="Phobius"/>
    </source>
</evidence>
<reference evidence="2 3" key="1">
    <citation type="submission" date="2016-10" db="EMBL/GenBank/DDBJ databases">
        <authorList>
            <person name="de Groot N.N."/>
        </authorList>
    </citation>
    <scope>NUCLEOTIDE SEQUENCE [LARGE SCALE GENOMIC DNA]</scope>
    <source>
        <strain evidence="2 3">DSM 12271</strain>
    </source>
</reference>
<protein>
    <submittedName>
        <fullName evidence="2">Uncharacterized protein</fullName>
    </submittedName>
</protein>
<organism evidence="2 3">
    <name type="scientific">Clostridium frigidicarnis</name>
    <dbReference type="NCBI Taxonomy" id="84698"/>
    <lineage>
        <taxon>Bacteria</taxon>
        <taxon>Bacillati</taxon>
        <taxon>Bacillota</taxon>
        <taxon>Clostridia</taxon>
        <taxon>Eubacteriales</taxon>
        <taxon>Clostridiaceae</taxon>
        <taxon>Clostridium</taxon>
    </lineage>
</organism>
<dbReference type="AlphaFoldDB" id="A0A1I1AKS8"/>
<proteinExistence type="predicted"/>
<feature type="transmembrane region" description="Helical" evidence="1">
    <location>
        <begin position="43"/>
        <end position="65"/>
    </location>
</feature>
<accession>A0A1I1AKS8</accession>
<keyword evidence="1" id="KW-0812">Transmembrane</keyword>
<feature type="transmembrane region" description="Helical" evidence="1">
    <location>
        <begin position="72"/>
        <end position="90"/>
    </location>
</feature>
<evidence type="ECO:0000313" key="3">
    <source>
        <dbReference type="Proteomes" id="UP000198619"/>
    </source>
</evidence>
<feature type="transmembrane region" description="Helical" evidence="1">
    <location>
        <begin position="96"/>
        <end position="117"/>
    </location>
</feature>
<gene>
    <name evidence="2" type="ORF">SAMN04488528_103829</name>
</gene>
<keyword evidence="3" id="KW-1185">Reference proteome</keyword>
<sequence>MKQEKKRGCCATGYFICSIISCLMNIFYNIIELNSNLETIKSYKTLLMASTVIYILIMVGSILILFWKKIGVYLFLVSVFINIVLIKVFPTNYSSVQTTIISLSSMFFICLITLGLIKPVWKYFD</sequence>
<dbReference type="Proteomes" id="UP000198619">
    <property type="component" value="Unassembled WGS sequence"/>
</dbReference>
<dbReference type="PROSITE" id="PS51257">
    <property type="entry name" value="PROKAR_LIPOPROTEIN"/>
    <property type="match status" value="1"/>
</dbReference>
<keyword evidence="1" id="KW-1133">Transmembrane helix</keyword>
<dbReference type="EMBL" id="FOKI01000038">
    <property type="protein sequence ID" value="SFB38092.1"/>
    <property type="molecule type" value="Genomic_DNA"/>
</dbReference>